<evidence type="ECO:0000313" key="3">
    <source>
        <dbReference type="Proteomes" id="UP000198644"/>
    </source>
</evidence>
<proteinExistence type="predicted"/>
<dbReference type="InterPro" id="IPR036116">
    <property type="entry name" value="FN3_sf"/>
</dbReference>
<dbReference type="EMBL" id="FOYW01000003">
    <property type="protein sequence ID" value="SFR82902.1"/>
    <property type="molecule type" value="Genomic_DNA"/>
</dbReference>
<keyword evidence="3" id="KW-1185">Reference proteome</keyword>
<dbReference type="CDD" id="cd00063">
    <property type="entry name" value="FN3"/>
    <property type="match status" value="1"/>
</dbReference>
<sequence>MTFSHFFTFLLCLLLAGCGGDSNLSGMKPPAPAADQTNPANRTQNSDPEPTPNGSEPEEPVASDDSSDNDDVLAGGDAVKNQDPVIDFERPALQWESPLTREDGSKLFPGEISGYRVYFRLRHQEEFRSLELDGPDANSLELDDFDPGAYEFSVSTLDTNGLESRRSAPVPVDLI</sequence>
<dbReference type="RefSeq" id="WP_092015838.1">
    <property type="nucleotide sequence ID" value="NZ_FOYW01000003.1"/>
</dbReference>
<evidence type="ECO:0000256" key="1">
    <source>
        <dbReference type="SAM" id="MobiDB-lite"/>
    </source>
</evidence>
<reference evidence="2 3" key="1">
    <citation type="submission" date="2016-10" db="EMBL/GenBank/DDBJ databases">
        <authorList>
            <person name="de Groot N.N."/>
        </authorList>
    </citation>
    <scope>NUCLEOTIDE SEQUENCE [LARGE SCALE GENOMIC DNA]</scope>
    <source>
        <strain evidence="2 3">CGMCC 1.9167</strain>
    </source>
</reference>
<dbReference type="InterPro" id="IPR003961">
    <property type="entry name" value="FN3_dom"/>
</dbReference>
<dbReference type="OrthoDB" id="6371755at2"/>
<dbReference type="InterPro" id="IPR013783">
    <property type="entry name" value="Ig-like_fold"/>
</dbReference>
<dbReference type="STRING" id="650891.SAMN05216203_3349"/>
<name>A0A1I6JV90_9GAMM</name>
<dbReference type="Proteomes" id="UP000198644">
    <property type="component" value="Unassembled WGS sequence"/>
</dbReference>
<organism evidence="2 3">
    <name type="scientific">Marinobacter daqiaonensis</name>
    <dbReference type="NCBI Taxonomy" id="650891"/>
    <lineage>
        <taxon>Bacteria</taxon>
        <taxon>Pseudomonadati</taxon>
        <taxon>Pseudomonadota</taxon>
        <taxon>Gammaproteobacteria</taxon>
        <taxon>Pseudomonadales</taxon>
        <taxon>Marinobacteraceae</taxon>
        <taxon>Marinobacter</taxon>
    </lineage>
</organism>
<dbReference type="Gene3D" id="2.60.40.10">
    <property type="entry name" value="Immunoglobulins"/>
    <property type="match status" value="1"/>
</dbReference>
<gene>
    <name evidence="2" type="ORF">SAMN05216203_3349</name>
</gene>
<feature type="compositionally biased region" description="Acidic residues" evidence="1">
    <location>
        <begin position="56"/>
        <end position="71"/>
    </location>
</feature>
<protein>
    <recommendedName>
        <fullName evidence="4">Fibronectin type-III domain-containing protein</fullName>
    </recommendedName>
</protein>
<feature type="region of interest" description="Disordered" evidence="1">
    <location>
        <begin position="27"/>
        <end position="91"/>
    </location>
</feature>
<evidence type="ECO:0008006" key="4">
    <source>
        <dbReference type="Google" id="ProtNLM"/>
    </source>
</evidence>
<accession>A0A1I6JV90</accession>
<dbReference type="SUPFAM" id="SSF49265">
    <property type="entry name" value="Fibronectin type III"/>
    <property type="match status" value="1"/>
</dbReference>
<feature type="compositionally biased region" description="Polar residues" evidence="1">
    <location>
        <begin position="35"/>
        <end position="54"/>
    </location>
</feature>
<dbReference type="AlphaFoldDB" id="A0A1I6JV90"/>
<evidence type="ECO:0000313" key="2">
    <source>
        <dbReference type="EMBL" id="SFR82902.1"/>
    </source>
</evidence>